<gene>
    <name evidence="1" type="ORF">M23134_01740</name>
</gene>
<dbReference type="PANTHER" id="PTHR32305">
    <property type="match status" value="1"/>
</dbReference>
<sequence>MTDQKRYLEDGGSFLEYANVRTFKNYYPFGMEQPGDEIDPMLIPVDLPDGWGIYEMTGWMGSIGLETELKVSLDYEPDSAKWVFGKDYASTPLKTYEVSFDVALDSLSSSDNELKVTIKDAATDQIIKEEVYKTAGNFKLRYLATGDTTKILFHLNDPTPNIGSSLEVTGIALNKTDFGDYRYGFNGKENDQEWGKLIQDYGFRLYNPAIGKFLSVDPLASEFPWNSTYAFAENKPIHGIDLEGAEFYIKIYSQHWGNLYQEALNTKDTEIIKSTLARILSLRGVKIPDGGISWMKRDLIRTKGKEKFLDIQEEFDKWKTGNIASISVTELAKSRYQNTTVVKYLKRSSHNGGNIWDVGYDETLTSKRLTPDAIPTELLSQLAVKPRGYESVGEFFWDVVDLGGNSLLFVLNTTATVASVGLTGVWTGTAALVTGDAAQSTAYIMVGKMLGQYRDGDHNSFIRSAFEHGAKGLGKSEKTGYYTYQGFSFVLGASRGVDGGLKVMRGLKAGKGLKDVAKPLAGASTVTVLKAKQGYKVIKELIEGSKK</sequence>
<comment type="caution">
    <text evidence="1">The sequence shown here is derived from an EMBL/GenBank/DDBJ whole genome shotgun (WGS) entry which is preliminary data.</text>
</comment>
<dbReference type="RefSeq" id="WP_002704840.1">
    <property type="nucleotide sequence ID" value="NZ_AAWS01000070.1"/>
</dbReference>
<proteinExistence type="predicted"/>
<dbReference type="InterPro" id="IPR022385">
    <property type="entry name" value="Rhs_assc_core"/>
</dbReference>
<evidence type="ECO:0000313" key="1">
    <source>
        <dbReference type="EMBL" id="EAY24400.1"/>
    </source>
</evidence>
<dbReference type="AlphaFoldDB" id="A1ZYW4"/>
<organism evidence="1 2">
    <name type="scientific">Microscilla marina ATCC 23134</name>
    <dbReference type="NCBI Taxonomy" id="313606"/>
    <lineage>
        <taxon>Bacteria</taxon>
        <taxon>Pseudomonadati</taxon>
        <taxon>Bacteroidota</taxon>
        <taxon>Cytophagia</taxon>
        <taxon>Cytophagales</taxon>
        <taxon>Microscillaceae</taxon>
        <taxon>Microscilla</taxon>
    </lineage>
</organism>
<dbReference type="Gene3D" id="2.180.10.10">
    <property type="entry name" value="RHS repeat-associated core"/>
    <property type="match status" value="1"/>
</dbReference>
<keyword evidence="2" id="KW-1185">Reference proteome</keyword>
<evidence type="ECO:0000313" key="2">
    <source>
        <dbReference type="Proteomes" id="UP000004095"/>
    </source>
</evidence>
<dbReference type="InterPro" id="IPR050708">
    <property type="entry name" value="T6SS_VgrG/RHS"/>
</dbReference>
<evidence type="ECO:0008006" key="3">
    <source>
        <dbReference type="Google" id="ProtNLM"/>
    </source>
</evidence>
<dbReference type="eggNOG" id="COG3209">
    <property type="taxonomic scope" value="Bacteria"/>
</dbReference>
<accession>A1ZYW4</accession>
<dbReference type="OrthoDB" id="976756at2"/>
<reference evidence="1 2" key="1">
    <citation type="submission" date="2007-01" db="EMBL/GenBank/DDBJ databases">
        <authorList>
            <person name="Haygood M."/>
            <person name="Podell S."/>
            <person name="Anderson C."/>
            <person name="Hopkinson B."/>
            <person name="Roe K."/>
            <person name="Barbeau K."/>
            <person name="Gaasterland T."/>
            <person name="Ferriera S."/>
            <person name="Johnson J."/>
            <person name="Kravitz S."/>
            <person name="Beeson K."/>
            <person name="Sutton G."/>
            <person name="Rogers Y.-H."/>
            <person name="Friedman R."/>
            <person name="Frazier M."/>
            <person name="Venter J.C."/>
        </authorList>
    </citation>
    <scope>NUCLEOTIDE SEQUENCE [LARGE SCALE GENOMIC DNA]</scope>
    <source>
        <strain evidence="1 2">ATCC 23134</strain>
    </source>
</reference>
<name>A1ZYW4_MICM2</name>
<dbReference type="PANTHER" id="PTHR32305:SF15">
    <property type="entry name" value="PROTEIN RHSA-RELATED"/>
    <property type="match status" value="1"/>
</dbReference>
<dbReference type="EMBL" id="AAWS01000070">
    <property type="protein sequence ID" value="EAY24400.1"/>
    <property type="molecule type" value="Genomic_DNA"/>
</dbReference>
<protein>
    <recommendedName>
        <fullName evidence="3">RHS repeat-associated core domain-containing protein</fullName>
    </recommendedName>
</protein>
<dbReference type="NCBIfam" id="TIGR03696">
    <property type="entry name" value="Rhs_assc_core"/>
    <property type="match status" value="1"/>
</dbReference>
<dbReference type="Proteomes" id="UP000004095">
    <property type="component" value="Unassembled WGS sequence"/>
</dbReference>